<dbReference type="InterPro" id="IPR023214">
    <property type="entry name" value="HAD_sf"/>
</dbReference>
<keyword evidence="1" id="KW-0378">Hydrolase</keyword>
<keyword evidence="2" id="KW-1185">Reference proteome</keyword>
<dbReference type="Proteomes" id="UP000542674">
    <property type="component" value="Unassembled WGS sequence"/>
</dbReference>
<proteinExistence type="predicted"/>
<organism evidence="1 2">
    <name type="scientific">Saccharothrix violaceirubra</name>
    <dbReference type="NCBI Taxonomy" id="413306"/>
    <lineage>
        <taxon>Bacteria</taxon>
        <taxon>Bacillati</taxon>
        <taxon>Actinomycetota</taxon>
        <taxon>Actinomycetes</taxon>
        <taxon>Pseudonocardiales</taxon>
        <taxon>Pseudonocardiaceae</taxon>
        <taxon>Saccharothrix</taxon>
    </lineage>
</organism>
<dbReference type="InterPro" id="IPR050155">
    <property type="entry name" value="HAD-like_hydrolase_sf"/>
</dbReference>
<evidence type="ECO:0000313" key="1">
    <source>
        <dbReference type="EMBL" id="MBB4967682.1"/>
    </source>
</evidence>
<dbReference type="PANTHER" id="PTHR43434">
    <property type="entry name" value="PHOSPHOGLYCOLATE PHOSPHATASE"/>
    <property type="match status" value="1"/>
</dbReference>
<dbReference type="AlphaFoldDB" id="A0A7W7WXZ7"/>
<dbReference type="InterPro" id="IPR036412">
    <property type="entry name" value="HAD-like_sf"/>
</dbReference>
<dbReference type="GO" id="GO:0008967">
    <property type="term" value="F:phosphoglycolate phosphatase activity"/>
    <property type="evidence" value="ECO:0007669"/>
    <property type="project" value="TreeGrafter"/>
</dbReference>
<gene>
    <name evidence="1" type="ORF">F4559_005041</name>
</gene>
<sequence length="213" mass="23680">MGMETRHVVWDWNGTLFDDNHAVLAAVNRVCRHYGSPEITIDRWRETFSRPLLQCYEGLLGRSLSDDDWAFIDVIFHEEYHAFVDACGLAEGVEALRERTSHTQSLLSMYHHDNLVPLITRHGIHDLFTRVDGLRAVGYGSKAEHLVRHLDAQGLDPAAVVLVGDVVDDAEAAEHAGTRVVLVTTGVTDRRRLEATGAPVADSIAGVLRYLDS</sequence>
<dbReference type="SFLD" id="SFLDS00003">
    <property type="entry name" value="Haloacid_Dehalogenase"/>
    <property type="match status" value="1"/>
</dbReference>
<accession>A0A7W7WXZ7</accession>
<evidence type="ECO:0000313" key="2">
    <source>
        <dbReference type="Proteomes" id="UP000542674"/>
    </source>
</evidence>
<dbReference type="SUPFAM" id="SSF56784">
    <property type="entry name" value="HAD-like"/>
    <property type="match status" value="1"/>
</dbReference>
<name>A0A7W7WXZ7_9PSEU</name>
<dbReference type="InterPro" id="IPR023198">
    <property type="entry name" value="PGP-like_dom2"/>
</dbReference>
<dbReference type="Pfam" id="PF13419">
    <property type="entry name" value="HAD_2"/>
    <property type="match status" value="1"/>
</dbReference>
<comment type="caution">
    <text evidence="1">The sequence shown here is derived from an EMBL/GenBank/DDBJ whole genome shotgun (WGS) entry which is preliminary data.</text>
</comment>
<dbReference type="GO" id="GO:0006281">
    <property type="term" value="P:DNA repair"/>
    <property type="evidence" value="ECO:0007669"/>
    <property type="project" value="TreeGrafter"/>
</dbReference>
<dbReference type="GO" id="GO:0005829">
    <property type="term" value="C:cytosol"/>
    <property type="evidence" value="ECO:0007669"/>
    <property type="project" value="TreeGrafter"/>
</dbReference>
<dbReference type="InterPro" id="IPR041492">
    <property type="entry name" value="HAD_2"/>
</dbReference>
<dbReference type="SFLD" id="SFLDG01129">
    <property type="entry name" value="C1.5:_HAD__Beta-PGM__Phosphata"/>
    <property type="match status" value="1"/>
</dbReference>
<dbReference type="Gene3D" id="1.10.150.240">
    <property type="entry name" value="Putative phosphatase, domain 2"/>
    <property type="match status" value="1"/>
</dbReference>
<dbReference type="Gene3D" id="3.40.50.1000">
    <property type="entry name" value="HAD superfamily/HAD-like"/>
    <property type="match status" value="1"/>
</dbReference>
<protein>
    <submittedName>
        <fullName evidence="1">Phosphoglycolate phosphatase-like HAD superfamily hydrolase</fullName>
    </submittedName>
</protein>
<dbReference type="PANTHER" id="PTHR43434:SF1">
    <property type="entry name" value="PHOSPHOGLYCOLATE PHOSPHATASE"/>
    <property type="match status" value="1"/>
</dbReference>
<dbReference type="EMBL" id="JACHJS010000001">
    <property type="protein sequence ID" value="MBB4967682.1"/>
    <property type="molecule type" value="Genomic_DNA"/>
</dbReference>
<reference evidence="1 2" key="1">
    <citation type="submission" date="2020-08" db="EMBL/GenBank/DDBJ databases">
        <title>Sequencing the genomes of 1000 actinobacteria strains.</title>
        <authorList>
            <person name="Klenk H.-P."/>
        </authorList>
    </citation>
    <scope>NUCLEOTIDE SEQUENCE [LARGE SCALE GENOMIC DNA]</scope>
    <source>
        <strain evidence="1 2">DSM 45084</strain>
    </source>
</reference>